<dbReference type="GO" id="GO:0035023">
    <property type="term" value="P:regulation of Rho protein signal transduction"/>
    <property type="evidence" value="ECO:0007669"/>
    <property type="project" value="TreeGrafter"/>
</dbReference>
<evidence type="ECO:0000256" key="2">
    <source>
        <dbReference type="ARBA" id="ARBA00022490"/>
    </source>
</evidence>
<dbReference type="STRING" id="6282.A0A2K6VQH4"/>
<dbReference type="PANTHER" id="PTHR13944:SF21">
    <property type="entry name" value="CYSTS, ISOFORM C"/>
    <property type="match status" value="1"/>
</dbReference>
<keyword evidence="4" id="KW-0863">Zinc-finger</keyword>
<feature type="region of interest" description="Disordered" evidence="6">
    <location>
        <begin position="1226"/>
        <end position="1283"/>
    </location>
</feature>
<dbReference type="Gene3D" id="2.30.29.30">
    <property type="entry name" value="Pleckstrin-homology domain (PH domain)/Phosphotyrosine-binding domain (PTB)"/>
    <property type="match status" value="1"/>
</dbReference>
<dbReference type="SUPFAM" id="SSF48065">
    <property type="entry name" value="DBL homology domain (DH-domain)"/>
    <property type="match status" value="1"/>
</dbReference>
<dbReference type="GO" id="GO:0008270">
    <property type="term" value="F:zinc ion binding"/>
    <property type="evidence" value="ECO:0007669"/>
    <property type="project" value="UniProtKB-KW"/>
</dbReference>
<feature type="coiled-coil region" evidence="5">
    <location>
        <begin position="1191"/>
        <end position="1218"/>
    </location>
</feature>
<feature type="compositionally biased region" description="Polar residues" evidence="6">
    <location>
        <begin position="253"/>
        <end position="273"/>
    </location>
</feature>
<dbReference type="SUPFAM" id="SSF50729">
    <property type="entry name" value="PH domain-like"/>
    <property type="match status" value="1"/>
</dbReference>
<feature type="region of interest" description="Disordered" evidence="6">
    <location>
        <begin position="1039"/>
        <end position="1084"/>
    </location>
</feature>
<feature type="region of interest" description="Disordered" evidence="6">
    <location>
        <begin position="253"/>
        <end position="276"/>
    </location>
</feature>
<dbReference type="SMART" id="SM00325">
    <property type="entry name" value="RhoGEF"/>
    <property type="match status" value="1"/>
</dbReference>
<comment type="subcellular location">
    <subcellularLocation>
        <location evidence="1">Cytoplasm</location>
    </subcellularLocation>
</comment>
<evidence type="ECO:0000313" key="8">
    <source>
        <dbReference type="EnsemblMetazoa" id="OVOC1615.2"/>
    </source>
</evidence>
<evidence type="ECO:0000259" key="7">
    <source>
        <dbReference type="PROSITE" id="PS50010"/>
    </source>
</evidence>
<feature type="coiled-coil region" evidence="5">
    <location>
        <begin position="1122"/>
        <end position="1156"/>
    </location>
</feature>
<dbReference type="Proteomes" id="UP000024404">
    <property type="component" value="Unassembled WGS sequence"/>
</dbReference>
<dbReference type="InterPro" id="IPR041020">
    <property type="entry name" value="PH_16"/>
</dbReference>
<sequence length="1283" mass="146768">MERITVSLSALDKEIETARCLERRSSSVNGLNRSDVRNLDLHEKSEKIPHFCEDLSALMEEPLFDPSLSYFVSRQNTLSDHGSLCSEVDGNHDDIPYVLSDMNVVKNSQNWQSVTNLSEIAPIAEMLCEQDFNPENLLNKLSPPKNSESLSSSFTPIGNALNFAPQVVKFPTTNPIDEAHGYVSVEELERQPELNEIQLKSERCSFLQFDAASPTSSSSSCVKFLTPVSGSSRELSVISEYSDVHSENEICNSNLSMNEPSLPETRNNGTSENETNHRERAIDVDGIVSEHRRWRSESRNVLKKINDPEERVRKTVPLRISSSRNGELSERCRSQMFLKEGTDFIKNWAQLEASDGKKNFSSSSPNVNEMAVPSLSGQGNTEKVARNTQLNSGIHHKEKYKWKEALPAAFGPHQIIAPVQRSSRTSATSSIRKISDGSIQCEKKIRVEKKHSRKTSTLFDFFRKPDLRSVSDGVIPINDRRSTFAEGFDGALDSVTKSLLDKIPNTIATSDGRYLATQINKKIRKFIPEVNKSRWADLDLWSEEPATWSSSNSSLKLNEKERKKQDIIYELYLTEKHHCQVLVILQQVYQEGLRINGIIDEAKRNELIPPVLDALLDFHLNFLRQLKRKRLETEIVDSVAEIIYSEFEKGERNQTAVYAYTEFCSKYDQCGRLYDEWMIKNAELRKFFDQYEQDSTYKGRTFKMCLLLIAQRLTKYPVLVEKIAEVESGSAQEESMRAHQAVKKFAMHVNNEITKIEVNKRWDRIRSQIDHSSKGRFGPNDFFTYDDLILNGSDEERRIICIGSAVCQNSQKKQSEGTEVIIVLFDDILIMLTNSSNNKYVFLDRGSGSTVIALNKLLVREVPRSTKLFFLLSDDPCPDLFVVSFASKTDVDQWKKAIEMSKNMAPKHVKRATVTSGLNLPDEDSEERKLNQEITKWEEKMREIFDKRIKDERELSNYIEKRLAWFEQLRLHIAKVPLMDRTDTNRNAVREKMKGLVKQKFAELRASRRDSLTRVAQRAERMYEDDFVSFFDDTYDAGAGTSDSSHSTDQSESDESRQKLPRRNRTFSGIGERRKNGSVRRHTTEPKIADARICSDEHDSAAEEEEMRKLPLLLGPMARRAAVSIIRENAQLRVENNQLQSEIAFRELRIASLKSRRLAAVPASALEALRNKQNELQSDKREFKTFCELRIDEINRRTAELLEKEAELKTREEQLQEQWAKFHEMNNLDSPTRLPHDITRPFISPHSSDRSARSTPSLGKSSSGSSIPLHLAEKTAKIPRSKK</sequence>
<dbReference type="GO" id="GO:0005085">
    <property type="term" value="F:guanyl-nucleotide exchange factor activity"/>
    <property type="evidence" value="ECO:0007669"/>
    <property type="project" value="InterPro"/>
</dbReference>
<evidence type="ECO:0000256" key="6">
    <source>
        <dbReference type="SAM" id="MobiDB-lite"/>
    </source>
</evidence>
<dbReference type="Gene3D" id="1.20.900.10">
    <property type="entry name" value="Dbl homology (DH) domain"/>
    <property type="match status" value="1"/>
</dbReference>
<dbReference type="InterPro" id="IPR011993">
    <property type="entry name" value="PH-like_dom_sf"/>
</dbReference>
<dbReference type="EnsemblMetazoa" id="OVOC1615.2">
    <property type="protein sequence ID" value="OVOC1615.2"/>
    <property type="gene ID" value="WBGene00238424"/>
</dbReference>
<protein>
    <submittedName>
        <fullName evidence="8">DH domain-containing protein</fullName>
    </submittedName>
</protein>
<reference evidence="9" key="1">
    <citation type="submission" date="2013-10" db="EMBL/GenBank/DDBJ databases">
        <title>Genome sequencing of Onchocerca volvulus.</title>
        <authorList>
            <person name="Cotton J."/>
            <person name="Tsai J."/>
            <person name="Stanley E."/>
            <person name="Tracey A."/>
            <person name="Holroyd N."/>
            <person name="Lustigman S."/>
            <person name="Berriman M."/>
        </authorList>
    </citation>
    <scope>NUCLEOTIDE SEQUENCE</scope>
</reference>
<keyword evidence="2" id="KW-0963">Cytoplasm</keyword>
<accession>A0A2K6VQH4</accession>
<dbReference type="AlphaFoldDB" id="A0A2K6VQH4"/>
<keyword evidence="5" id="KW-0175">Coiled coil</keyword>
<keyword evidence="3" id="KW-0597">Phosphoprotein</keyword>
<dbReference type="PANTHER" id="PTHR13944">
    <property type="entry name" value="AGAP007712-PA"/>
    <property type="match status" value="1"/>
</dbReference>
<feature type="domain" description="DH" evidence="7">
    <location>
        <begin position="563"/>
        <end position="752"/>
    </location>
</feature>
<evidence type="ECO:0000256" key="3">
    <source>
        <dbReference type="ARBA" id="ARBA00022553"/>
    </source>
</evidence>
<evidence type="ECO:0000256" key="5">
    <source>
        <dbReference type="SAM" id="Coils"/>
    </source>
</evidence>
<feature type="compositionally biased region" description="Low complexity" evidence="6">
    <location>
        <begin position="1254"/>
        <end position="1269"/>
    </location>
</feature>
<evidence type="ECO:0000313" key="9">
    <source>
        <dbReference type="Proteomes" id="UP000024404"/>
    </source>
</evidence>
<dbReference type="InterPro" id="IPR035899">
    <property type="entry name" value="DBL_dom_sf"/>
</dbReference>
<proteinExistence type="predicted"/>
<dbReference type="EnsemblMetazoa" id="OVOC1615.1">
    <property type="protein sequence ID" value="OVOC1615.1"/>
    <property type="gene ID" value="WBGene00238424"/>
</dbReference>
<dbReference type="PROSITE" id="PS50010">
    <property type="entry name" value="DH_2"/>
    <property type="match status" value="1"/>
</dbReference>
<dbReference type="Pfam" id="PF00621">
    <property type="entry name" value="RhoGEF"/>
    <property type="match status" value="1"/>
</dbReference>
<keyword evidence="4" id="KW-0862">Zinc</keyword>
<dbReference type="Pfam" id="PF17838">
    <property type="entry name" value="PH_16"/>
    <property type="match status" value="1"/>
</dbReference>
<dbReference type="InterPro" id="IPR051632">
    <property type="entry name" value="Rho_GEF"/>
</dbReference>
<dbReference type="InterPro" id="IPR000219">
    <property type="entry name" value="DH_dom"/>
</dbReference>
<keyword evidence="4" id="KW-0479">Metal-binding</keyword>
<name>A0A2K6VQH4_ONCVO</name>
<reference evidence="8" key="2">
    <citation type="submission" date="2018-02" db="UniProtKB">
        <authorList>
            <consortium name="EnsemblMetazoa"/>
        </authorList>
    </citation>
    <scope>IDENTIFICATION</scope>
</reference>
<organism evidence="8 9">
    <name type="scientific">Onchocerca volvulus</name>
    <dbReference type="NCBI Taxonomy" id="6282"/>
    <lineage>
        <taxon>Eukaryota</taxon>
        <taxon>Metazoa</taxon>
        <taxon>Ecdysozoa</taxon>
        <taxon>Nematoda</taxon>
        <taxon>Chromadorea</taxon>
        <taxon>Rhabditida</taxon>
        <taxon>Spirurina</taxon>
        <taxon>Spiruromorpha</taxon>
        <taxon>Filarioidea</taxon>
        <taxon>Onchocercidae</taxon>
        <taxon>Onchocerca</taxon>
    </lineage>
</organism>
<dbReference type="GO" id="GO:0005737">
    <property type="term" value="C:cytoplasm"/>
    <property type="evidence" value="ECO:0007669"/>
    <property type="project" value="UniProtKB-SubCell"/>
</dbReference>
<evidence type="ECO:0000256" key="4">
    <source>
        <dbReference type="ARBA" id="ARBA00022771"/>
    </source>
</evidence>
<feature type="compositionally biased region" description="Low complexity" evidence="6">
    <location>
        <begin position="1041"/>
        <end position="1050"/>
    </location>
</feature>
<dbReference type="EMBL" id="CMVM020000048">
    <property type="status" value="NOT_ANNOTATED_CDS"/>
    <property type="molecule type" value="Genomic_DNA"/>
</dbReference>
<evidence type="ECO:0000256" key="1">
    <source>
        <dbReference type="ARBA" id="ARBA00004496"/>
    </source>
</evidence>
<keyword evidence="9" id="KW-1185">Reference proteome</keyword>